<dbReference type="CDD" id="cd01518">
    <property type="entry name" value="RHOD_YceA"/>
    <property type="match status" value="1"/>
</dbReference>
<evidence type="ECO:0000313" key="3">
    <source>
        <dbReference type="EMBL" id="CDK30956.1"/>
    </source>
</evidence>
<evidence type="ECO:0000259" key="2">
    <source>
        <dbReference type="PROSITE" id="PS50206"/>
    </source>
</evidence>
<dbReference type="PANTHER" id="PTHR43268:SF6">
    <property type="entry name" value="THIOSULFATE SULFURTRANSFERASE_RHODANESE-LIKE DOMAIN-CONTAINING PROTEIN 2"/>
    <property type="match status" value="1"/>
</dbReference>
<dbReference type="OrthoDB" id="9778326at2"/>
<protein>
    <recommendedName>
        <fullName evidence="1">tRNA uridine(34) hydroxylase</fullName>
        <ecNumber evidence="1">1.14.-.-</ecNumber>
    </recommendedName>
    <alternativeName>
        <fullName evidence="1">tRNA hydroxylation protein O</fullName>
    </alternativeName>
</protein>
<comment type="catalytic activity">
    <reaction evidence="1">
        <text>uridine(34) in tRNA + AH2 + O2 = 5-hydroxyuridine(34) in tRNA + A + H2O</text>
        <dbReference type="Rhea" id="RHEA:64224"/>
        <dbReference type="Rhea" id="RHEA-COMP:11727"/>
        <dbReference type="Rhea" id="RHEA-COMP:13381"/>
        <dbReference type="ChEBI" id="CHEBI:13193"/>
        <dbReference type="ChEBI" id="CHEBI:15377"/>
        <dbReference type="ChEBI" id="CHEBI:15379"/>
        <dbReference type="ChEBI" id="CHEBI:17499"/>
        <dbReference type="ChEBI" id="CHEBI:65315"/>
        <dbReference type="ChEBI" id="CHEBI:136877"/>
    </reaction>
</comment>
<dbReference type="Proteomes" id="UP000018769">
    <property type="component" value="Chromosome I"/>
</dbReference>
<dbReference type="Pfam" id="PF12368">
    <property type="entry name" value="Rhodanese_C"/>
    <property type="match status" value="1"/>
</dbReference>
<accession>V6DKA2</accession>
<dbReference type="GO" id="GO:0016740">
    <property type="term" value="F:transferase activity"/>
    <property type="evidence" value="ECO:0007669"/>
    <property type="project" value="UniProtKB-KW"/>
</dbReference>
<keyword evidence="3" id="KW-0808">Transferase</keyword>
<dbReference type="PANTHER" id="PTHR43268">
    <property type="entry name" value="THIOSULFATE SULFURTRANSFERASE/RHODANESE-LIKE DOMAIN-CONTAINING PROTEIN 2"/>
    <property type="match status" value="1"/>
</dbReference>
<comment type="function">
    <text evidence="1">Catalyzes oxygen-dependent 5-hydroxyuridine (ho5U) modification at position 34 in tRNAs.</text>
</comment>
<dbReference type="InterPro" id="IPR022111">
    <property type="entry name" value="Rhodanese_C"/>
</dbReference>
<dbReference type="AlphaFoldDB" id="V6DKA2"/>
<gene>
    <name evidence="1" type="primary">trhO</name>
    <name evidence="3" type="ORF">BABL1_gene_90</name>
</gene>
<dbReference type="Gene3D" id="3.30.70.100">
    <property type="match status" value="1"/>
</dbReference>
<dbReference type="InterPro" id="IPR001763">
    <property type="entry name" value="Rhodanese-like_dom"/>
</dbReference>
<keyword evidence="1" id="KW-0819">tRNA processing</keyword>
<dbReference type="InterPro" id="IPR020936">
    <property type="entry name" value="TrhO"/>
</dbReference>
<dbReference type="PROSITE" id="PS50206">
    <property type="entry name" value="RHODANESE_3"/>
    <property type="match status" value="1"/>
</dbReference>
<dbReference type="eggNOG" id="COG1054">
    <property type="taxonomic scope" value="Bacteria"/>
</dbReference>
<dbReference type="PATRIC" id="fig|673862.3.peg.846"/>
<sequence length="305" mass="34932">MGKILLYYKYVSIENPESVVLWQKELCQSLGLTGRIIVAQEGINGTLGGEDKAIENYKSQMINHHQFGHLFNDIDFKESSGSSNHFPRLRIVLKNEIVRLGLDPQEITAEDGGIHLTPEEVHNLIAQKPEDLVLLDTRNDYESRIGTFKDAIIPNTKTFREFPQYIDQNLEQFKDKKVLMFCTGGVRCERASAYLKSKNISKEVYQIKGGIHRYVEKYQDGFFRGKNYVFDGRIAAKVTNDILSQCTHCNKSYDDYTNCINAECNIQIIVCPECISIYHNTCSQKCLDLVNNKKVNVRTIDRKTT</sequence>
<dbReference type="EMBL" id="HG793133">
    <property type="protein sequence ID" value="CDK30956.1"/>
    <property type="molecule type" value="Genomic_DNA"/>
</dbReference>
<dbReference type="InterPro" id="IPR040503">
    <property type="entry name" value="TRHO_N"/>
</dbReference>
<dbReference type="Gene3D" id="3.40.250.10">
    <property type="entry name" value="Rhodanese-like domain"/>
    <property type="match status" value="1"/>
</dbReference>
<evidence type="ECO:0000256" key="1">
    <source>
        <dbReference type="HAMAP-Rule" id="MF_00469"/>
    </source>
</evidence>
<dbReference type="Pfam" id="PF17773">
    <property type="entry name" value="UPF0176_N"/>
    <property type="match status" value="1"/>
</dbReference>
<evidence type="ECO:0000313" key="4">
    <source>
        <dbReference type="Proteomes" id="UP000018769"/>
    </source>
</evidence>
<reference evidence="3 4" key="1">
    <citation type="journal article" date="2015" name="Biol. Direct">
        <title>Babela massiliensis, a representative of a widespread bacterial phylum with unusual adaptations to parasitism in amoebae.</title>
        <authorList>
            <person name="Pagnier I."/>
            <person name="Yutin N."/>
            <person name="Croce O."/>
            <person name="Makarova K.S."/>
            <person name="Wolf Y.I."/>
            <person name="Benamar S."/>
            <person name="Raoult D."/>
            <person name="Koonin E.V."/>
            <person name="La Scola B."/>
        </authorList>
    </citation>
    <scope>NUCLEOTIDE SEQUENCE [LARGE SCALE GENOMIC DNA]</scope>
    <source>
        <strain evidence="4">BABL1</strain>
    </source>
</reference>
<dbReference type="RefSeq" id="WP_023792891.1">
    <property type="nucleotide sequence ID" value="NC_023003.1"/>
</dbReference>
<dbReference type="GO" id="GO:0006400">
    <property type="term" value="P:tRNA modification"/>
    <property type="evidence" value="ECO:0007669"/>
    <property type="project" value="UniProtKB-UniRule"/>
</dbReference>
<keyword evidence="1" id="KW-0560">Oxidoreductase</keyword>
<dbReference type="STRING" id="673862.BABL1_gene_90"/>
<dbReference type="KEGG" id="dpb:BABL1_gene_90"/>
<dbReference type="InterPro" id="IPR036873">
    <property type="entry name" value="Rhodanese-like_dom_sf"/>
</dbReference>
<keyword evidence="4" id="KW-1185">Reference proteome</keyword>
<dbReference type="EC" id="1.14.-.-" evidence="1"/>
<dbReference type="HAMAP" id="MF_00469">
    <property type="entry name" value="TrhO"/>
    <property type="match status" value="1"/>
</dbReference>
<dbReference type="SMART" id="SM00450">
    <property type="entry name" value="RHOD"/>
    <property type="match status" value="1"/>
</dbReference>
<proteinExistence type="inferred from homology"/>
<comment type="similarity">
    <text evidence="1">Belongs to the TrhO family.</text>
</comment>
<dbReference type="NCBIfam" id="NF001135">
    <property type="entry name" value="PRK00142.1-3"/>
    <property type="match status" value="1"/>
</dbReference>
<dbReference type="SUPFAM" id="SSF52821">
    <property type="entry name" value="Rhodanese/Cell cycle control phosphatase"/>
    <property type="match status" value="1"/>
</dbReference>
<organism evidence="3 4">
    <name type="scientific">Candidatus Babela massiliensis</name>
    <dbReference type="NCBI Taxonomy" id="673862"/>
    <lineage>
        <taxon>Bacteria</taxon>
        <taxon>Candidatus Babelota</taxon>
        <taxon>Candidatus Babeliae</taxon>
        <taxon>Candidatus Babeliales</taxon>
        <taxon>Candidatus Babeliaceae</taxon>
        <taxon>Candidatus Babela</taxon>
    </lineage>
</organism>
<feature type="domain" description="Rhodanese" evidence="2">
    <location>
        <begin position="128"/>
        <end position="223"/>
    </location>
</feature>
<dbReference type="HOGENOM" id="CLU_038878_1_0_7"/>
<dbReference type="Pfam" id="PF00581">
    <property type="entry name" value="Rhodanese"/>
    <property type="match status" value="1"/>
</dbReference>
<name>V6DKA2_9BACT</name>
<dbReference type="GO" id="GO:0016705">
    <property type="term" value="F:oxidoreductase activity, acting on paired donors, with incorporation or reduction of molecular oxygen"/>
    <property type="evidence" value="ECO:0007669"/>
    <property type="project" value="UniProtKB-UniRule"/>
</dbReference>